<proteinExistence type="predicted"/>
<dbReference type="InterPro" id="IPR036291">
    <property type="entry name" value="NAD(P)-bd_dom_sf"/>
</dbReference>
<gene>
    <name evidence="2" type="ORF">DPMN_097639</name>
</gene>
<name>A0A9D4LC43_DREPO</name>
<sequence length="55" mass="6408">MWTPQWKTEDGLELQMGTNHLGHFLFTNLLLDLIKKSAPSRIVTVSILRPHLYVF</sequence>
<dbReference type="PANTHER" id="PTHR43157">
    <property type="entry name" value="PHOSPHATIDYLINOSITOL-GLYCAN BIOSYNTHESIS CLASS F PROTEIN-RELATED"/>
    <property type="match status" value="1"/>
</dbReference>
<reference evidence="2" key="1">
    <citation type="journal article" date="2019" name="bioRxiv">
        <title>The Genome of the Zebra Mussel, Dreissena polymorpha: A Resource for Invasive Species Research.</title>
        <authorList>
            <person name="McCartney M.A."/>
            <person name="Auch B."/>
            <person name="Kono T."/>
            <person name="Mallez S."/>
            <person name="Zhang Y."/>
            <person name="Obille A."/>
            <person name="Becker A."/>
            <person name="Abrahante J.E."/>
            <person name="Garbe J."/>
            <person name="Badalamenti J.P."/>
            <person name="Herman A."/>
            <person name="Mangelson H."/>
            <person name="Liachko I."/>
            <person name="Sullivan S."/>
            <person name="Sone E.D."/>
            <person name="Koren S."/>
            <person name="Silverstein K.A.T."/>
            <person name="Beckman K.B."/>
            <person name="Gohl D.M."/>
        </authorList>
    </citation>
    <scope>NUCLEOTIDE SEQUENCE</scope>
    <source>
        <strain evidence="2">Duluth1</strain>
        <tissue evidence="2">Whole animal</tissue>
    </source>
</reference>
<accession>A0A9D4LC43</accession>
<keyword evidence="1" id="KW-0560">Oxidoreductase</keyword>
<dbReference type="PANTHER" id="PTHR43157:SF31">
    <property type="entry name" value="PHOSPHATIDYLINOSITOL-GLYCAN BIOSYNTHESIS CLASS F PROTEIN"/>
    <property type="match status" value="1"/>
</dbReference>
<evidence type="ECO:0000313" key="3">
    <source>
        <dbReference type="Proteomes" id="UP000828390"/>
    </source>
</evidence>
<keyword evidence="3" id="KW-1185">Reference proteome</keyword>
<dbReference type="GO" id="GO:0016491">
    <property type="term" value="F:oxidoreductase activity"/>
    <property type="evidence" value="ECO:0007669"/>
    <property type="project" value="UniProtKB-KW"/>
</dbReference>
<dbReference type="AlphaFoldDB" id="A0A9D4LC43"/>
<dbReference type="EMBL" id="JAIWYP010000003">
    <property type="protein sequence ID" value="KAH3855079.1"/>
    <property type="molecule type" value="Genomic_DNA"/>
</dbReference>
<evidence type="ECO:0000256" key="1">
    <source>
        <dbReference type="ARBA" id="ARBA00023002"/>
    </source>
</evidence>
<dbReference type="Proteomes" id="UP000828390">
    <property type="component" value="Unassembled WGS sequence"/>
</dbReference>
<protein>
    <submittedName>
        <fullName evidence="2">Uncharacterized protein</fullName>
    </submittedName>
</protein>
<organism evidence="2 3">
    <name type="scientific">Dreissena polymorpha</name>
    <name type="common">Zebra mussel</name>
    <name type="synonym">Mytilus polymorpha</name>
    <dbReference type="NCBI Taxonomy" id="45954"/>
    <lineage>
        <taxon>Eukaryota</taxon>
        <taxon>Metazoa</taxon>
        <taxon>Spiralia</taxon>
        <taxon>Lophotrochozoa</taxon>
        <taxon>Mollusca</taxon>
        <taxon>Bivalvia</taxon>
        <taxon>Autobranchia</taxon>
        <taxon>Heteroconchia</taxon>
        <taxon>Euheterodonta</taxon>
        <taxon>Imparidentia</taxon>
        <taxon>Neoheterodontei</taxon>
        <taxon>Myida</taxon>
        <taxon>Dreissenoidea</taxon>
        <taxon>Dreissenidae</taxon>
        <taxon>Dreissena</taxon>
    </lineage>
</organism>
<reference evidence="2" key="2">
    <citation type="submission" date="2020-11" db="EMBL/GenBank/DDBJ databases">
        <authorList>
            <person name="McCartney M.A."/>
            <person name="Auch B."/>
            <person name="Kono T."/>
            <person name="Mallez S."/>
            <person name="Becker A."/>
            <person name="Gohl D.M."/>
            <person name="Silverstein K.A.T."/>
            <person name="Koren S."/>
            <person name="Bechman K.B."/>
            <person name="Herman A."/>
            <person name="Abrahante J.E."/>
            <person name="Garbe J."/>
        </authorList>
    </citation>
    <scope>NUCLEOTIDE SEQUENCE</scope>
    <source>
        <strain evidence="2">Duluth1</strain>
        <tissue evidence="2">Whole animal</tissue>
    </source>
</reference>
<dbReference type="SUPFAM" id="SSF51735">
    <property type="entry name" value="NAD(P)-binding Rossmann-fold domains"/>
    <property type="match status" value="1"/>
</dbReference>
<comment type="caution">
    <text evidence="2">The sequence shown here is derived from an EMBL/GenBank/DDBJ whole genome shotgun (WGS) entry which is preliminary data.</text>
</comment>
<dbReference type="Gene3D" id="3.40.50.720">
    <property type="entry name" value="NAD(P)-binding Rossmann-like Domain"/>
    <property type="match status" value="1"/>
</dbReference>
<evidence type="ECO:0000313" key="2">
    <source>
        <dbReference type="EMBL" id="KAH3855079.1"/>
    </source>
</evidence>